<proteinExistence type="predicted"/>
<organism evidence="2 3">
    <name type="scientific">Tanacetum coccineum</name>
    <dbReference type="NCBI Taxonomy" id="301880"/>
    <lineage>
        <taxon>Eukaryota</taxon>
        <taxon>Viridiplantae</taxon>
        <taxon>Streptophyta</taxon>
        <taxon>Embryophyta</taxon>
        <taxon>Tracheophyta</taxon>
        <taxon>Spermatophyta</taxon>
        <taxon>Magnoliopsida</taxon>
        <taxon>eudicotyledons</taxon>
        <taxon>Gunneridae</taxon>
        <taxon>Pentapetalae</taxon>
        <taxon>asterids</taxon>
        <taxon>campanulids</taxon>
        <taxon>Asterales</taxon>
        <taxon>Asteraceae</taxon>
        <taxon>Asteroideae</taxon>
        <taxon>Anthemideae</taxon>
        <taxon>Anthemidinae</taxon>
        <taxon>Tanacetum</taxon>
    </lineage>
</organism>
<sequence>MKTSPYVFTLVVVKENKIISEAPLQVQQLLREFADVIPNDIPPGLPAMRDIQHCIDFIPGSVIPNRPAYRMNPKEFAELQRPVTELLEKGLIRESTFMCLMNQVFKPFIGHFVVVYFDDILIYSSSLEQHLSHLRSGIKIDPAKVEAIISWPTPSTIHDIRSFYGLASFYRRFIWNFSSIIAPLTECMKGGRFTWTSEAAKAFDILKAKVTEAPVLALPNFDEVFQVECDASEVGIGGVLSQNQRSIAFFSEKMNDARRKYSTYDKEFYVIVRSLDTWRHYLLSNEFFLFLDHEALKFINGQHKLKSRHAKWEEFIQAFSFAIRHKVGLNNQVADTLSRRHSLITTMQIRVQGFDSFCGLYCDDPDFREIWSKCDNGPFQQFFKMDDYCLKVHGLYTSLFVPVSPWEDVSLDFVLGLPRTQRAKDSVMVVVDRFLKMAHFVPCSKTFNASQLAMLYFAEIMKLHGVPKTLTSDRDVKFVSHLWRTLWTRLGSKLQFSSSHHPQTNGQTEVVNRSLGNLLRSLIRDNDKQWDLILPQAEFAYNRSVNRTTEVGHFSEERVDQSEQIKELHRLDSSSYERFPAGHFGLLKRGDGPFRVLKKINDNTYKIELPGHYNVFATFNVADLSPYKGYSDDEPDSGSSLFQEGEYDAGAVNERVNVTNTLGAYFAATNFCGGLS</sequence>
<keyword evidence="3" id="KW-1185">Reference proteome</keyword>
<dbReference type="InterPro" id="IPR001584">
    <property type="entry name" value="Integrase_cat-core"/>
</dbReference>
<protein>
    <submittedName>
        <fullName evidence="2">RNA-directed DNA polymerase</fullName>
    </submittedName>
</protein>
<dbReference type="InterPro" id="IPR043502">
    <property type="entry name" value="DNA/RNA_pol_sf"/>
</dbReference>
<dbReference type="GO" id="GO:0003964">
    <property type="term" value="F:RNA-directed DNA polymerase activity"/>
    <property type="evidence" value="ECO:0007669"/>
    <property type="project" value="UniProtKB-KW"/>
</dbReference>
<evidence type="ECO:0000313" key="3">
    <source>
        <dbReference type="Proteomes" id="UP001151760"/>
    </source>
</evidence>
<dbReference type="PROSITE" id="PS50994">
    <property type="entry name" value="INTEGRASE"/>
    <property type="match status" value="1"/>
</dbReference>
<dbReference type="InterPro" id="IPR036397">
    <property type="entry name" value="RNaseH_sf"/>
</dbReference>
<keyword evidence="2" id="KW-0548">Nucleotidyltransferase</keyword>
<dbReference type="CDD" id="cd09274">
    <property type="entry name" value="RNase_HI_RT_Ty3"/>
    <property type="match status" value="1"/>
</dbReference>
<reference evidence="2" key="1">
    <citation type="journal article" date="2022" name="Int. J. Mol. Sci.">
        <title>Draft Genome of Tanacetum Coccineum: Genomic Comparison of Closely Related Tanacetum-Family Plants.</title>
        <authorList>
            <person name="Yamashiro T."/>
            <person name="Shiraishi A."/>
            <person name="Nakayama K."/>
            <person name="Satake H."/>
        </authorList>
    </citation>
    <scope>NUCLEOTIDE SEQUENCE</scope>
</reference>
<dbReference type="Pfam" id="PF24626">
    <property type="entry name" value="SH3_Tf2-1"/>
    <property type="match status" value="1"/>
</dbReference>
<accession>A0ABQ4XP78</accession>
<dbReference type="Gene3D" id="3.30.420.10">
    <property type="entry name" value="Ribonuclease H-like superfamily/Ribonuclease H"/>
    <property type="match status" value="1"/>
</dbReference>
<dbReference type="EMBL" id="BQNB010009669">
    <property type="protein sequence ID" value="GJS66723.1"/>
    <property type="molecule type" value="Genomic_DNA"/>
</dbReference>
<dbReference type="SUPFAM" id="SSF53098">
    <property type="entry name" value="Ribonuclease H-like"/>
    <property type="match status" value="1"/>
</dbReference>
<dbReference type="InterPro" id="IPR041577">
    <property type="entry name" value="RT_RNaseH_2"/>
</dbReference>
<gene>
    <name evidence="2" type="ORF">Tco_0681287</name>
</gene>
<dbReference type="SUPFAM" id="SSF56672">
    <property type="entry name" value="DNA/RNA polymerases"/>
    <property type="match status" value="1"/>
</dbReference>
<dbReference type="InterPro" id="IPR012337">
    <property type="entry name" value="RNaseH-like_sf"/>
</dbReference>
<dbReference type="InterPro" id="IPR043128">
    <property type="entry name" value="Rev_trsase/Diguanyl_cyclase"/>
</dbReference>
<evidence type="ECO:0000313" key="2">
    <source>
        <dbReference type="EMBL" id="GJS66723.1"/>
    </source>
</evidence>
<feature type="domain" description="Integrase catalytic" evidence="1">
    <location>
        <begin position="401"/>
        <end position="563"/>
    </location>
</feature>
<name>A0ABQ4XP78_9ASTR</name>
<dbReference type="Proteomes" id="UP001151760">
    <property type="component" value="Unassembled WGS sequence"/>
</dbReference>
<reference evidence="2" key="2">
    <citation type="submission" date="2022-01" db="EMBL/GenBank/DDBJ databases">
        <authorList>
            <person name="Yamashiro T."/>
            <person name="Shiraishi A."/>
            <person name="Satake H."/>
            <person name="Nakayama K."/>
        </authorList>
    </citation>
    <scope>NUCLEOTIDE SEQUENCE</scope>
</reference>
<comment type="caution">
    <text evidence="2">The sequence shown here is derived from an EMBL/GenBank/DDBJ whole genome shotgun (WGS) entry which is preliminary data.</text>
</comment>
<dbReference type="Gene3D" id="3.30.70.270">
    <property type="match status" value="2"/>
</dbReference>
<dbReference type="Pfam" id="PF17919">
    <property type="entry name" value="RT_RNaseH_2"/>
    <property type="match status" value="1"/>
</dbReference>
<dbReference type="PANTHER" id="PTHR35046">
    <property type="entry name" value="ZINC KNUCKLE (CCHC-TYPE) FAMILY PROTEIN"/>
    <property type="match status" value="1"/>
</dbReference>
<dbReference type="PANTHER" id="PTHR35046:SF23">
    <property type="entry name" value="NUCLEOTIDYLTRANSFERASE, RIBONUCLEASE H"/>
    <property type="match status" value="1"/>
</dbReference>
<keyword evidence="2" id="KW-0808">Transferase</keyword>
<dbReference type="InterPro" id="IPR056924">
    <property type="entry name" value="SH3_Tf2-1"/>
</dbReference>
<evidence type="ECO:0000259" key="1">
    <source>
        <dbReference type="PROSITE" id="PS50994"/>
    </source>
</evidence>
<dbReference type="Gene3D" id="3.10.10.10">
    <property type="entry name" value="HIV Type 1 Reverse Transcriptase, subunit A, domain 1"/>
    <property type="match status" value="1"/>
</dbReference>
<keyword evidence="2" id="KW-0695">RNA-directed DNA polymerase</keyword>